<evidence type="ECO:0000256" key="1">
    <source>
        <dbReference type="ARBA" id="ARBA00004141"/>
    </source>
</evidence>
<name>A0A0L1KB24_9SPHN</name>
<dbReference type="SUPFAM" id="SSF141322">
    <property type="entry name" value="NfeD domain-like"/>
    <property type="match status" value="1"/>
</dbReference>
<dbReference type="PANTHER" id="PTHR33507">
    <property type="entry name" value="INNER MEMBRANE PROTEIN YBBJ"/>
    <property type="match status" value="1"/>
</dbReference>
<dbReference type="Proteomes" id="UP000037446">
    <property type="component" value="Unassembled WGS sequence"/>
</dbReference>
<dbReference type="STRING" id="1306953.J121_1671"/>
<evidence type="ECO:0000259" key="6">
    <source>
        <dbReference type="Pfam" id="PF01957"/>
    </source>
</evidence>
<comment type="subcellular location">
    <subcellularLocation>
        <location evidence="1">Membrane</location>
        <topology evidence="1">Multi-pass membrane protein</topology>
    </subcellularLocation>
</comment>
<feature type="transmembrane region" description="Helical" evidence="5">
    <location>
        <begin position="7"/>
        <end position="31"/>
    </location>
</feature>
<accession>A0A0L1KB24</accession>
<dbReference type="AlphaFoldDB" id="A0A0L1KB24"/>
<keyword evidence="3 5" id="KW-1133">Transmembrane helix</keyword>
<dbReference type="InterPro" id="IPR012340">
    <property type="entry name" value="NA-bd_OB-fold"/>
</dbReference>
<dbReference type="InterPro" id="IPR002810">
    <property type="entry name" value="NfeD-like_C"/>
</dbReference>
<evidence type="ECO:0000256" key="2">
    <source>
        <dbReference type="ARBA" id="ARBA00022692"/>
    </source>
</evidence>
<dbReference type="PATRIC" id="fig|1306953.7.peg.1714"/>
<evidence type="ECO:0000256" key="3">
    <source>
        <dbReference type="ARBA" id="ARBA00022989"/>
    </source>
</evidence>
<keyword evidence="2 5" id="KW-0812">Transmembrane</keyword>
<dbReference type="Pfam" id="PF01957">
    <property type="entry name" value="NfeD"/>
    <property type="match status" value="1"/>
</dbReference>
<dbReference type="PANTHER" id="PTHR33507:SF3">
    <property type="entry name" value="INNER MEMBRANE PROTEIN YBBJ"/>
    <property type="match status" value="1"/>
</dbReference>
<gene>
    <name evidence="7" type="ORF">J121_1671</name>
</gene>
<dbReference type="Gene3D" id="2.40.50.140">
    <property type="entry name" value="Nucleic acid-binding proteins"/>
    <property type="match status" value="1"/>
</dbReference>
<sequence length="149" mass="15964">MDGIETYWIWLIIGLALASLELVVPGVYLIWMAMAALAVAVLAFVSVPPLALQIIAWVSLSLIFVFSARRWLRERPIVSSDPLLNNRGGRMVGQTALVTQAIENGSGRVKVGDSEWIARGADAAAGARVRIIGNDGSELLVEPVALIEG</sequence>
<evidence type="ECO:0000313" key="7">
    <source>
        <dbReference type="EMBL" id="KNH01042.1"/>
    </source>
</evidence>
<reference evidence="7" key="1">
    <citation type="submission" date="2015-02" db="EMBL/GenBank/DDBJ databases">
        <authorList>
            <person name="Chooi Y.-H."/>
        </authorList>
    </citation>
    <scope>NUCLEOTIDE SEQUENCE [LARGE SCALE GENOMIC DNA]</scope>
    <source>
        <strain evidence="7">LAMA 915</strain>
    </source>
</reference>
<dbReference type="EMBL" id="JYNE01000028">
    <property type="protein sequence ID" value="KNH01042.1"/>
    <property type="molecule type" value="Genomic_DNA"/>
</dbReference>
<dbReference type="RefSeq" id="WP_050601781.1">
    <property type="nucleotide sequence ID" value="NZ_JYNE01000028.1"/>
</dbReference>
<evidence type="ECO:0000256" key="4">
    <source>
        <dbReference type="ARBA" id="ARBA00023136"/>
    </source>
</evidence>
<proteinExistence type="predicted"/>
<feature type="transmembrane region" description="Helical" evidence="5">
    <location>
        <begin position="37"/>
        <end position="66"/>
    </location>
</feature>
<comment type="caution">
    <text evidence="7">The sequence shown here is derived from an EMBL/GenBank/DDBJ whole genome shotgun (WGS) entry which is preliminary data.</text>
</comment>
<dbReference type="InterPro" id="IPR052165">
    <property type="entry name" value="Membrane_assoc_protease"/>
</dbReference>
<evidence type="ECO:0000256" key="5">
    <source>
        <dbReference type="SAM" id="Phobius"/>
    </source>
</evidence>
<protein>
    <submittedName>
        <fullName evidence="7">Membrane protein</fullName>
    </submittedName>
</protein>
<feature type="domain" description="NfeD-like C-terminal" evidence="6">
    <location>
        <begin position="90"/>
        <end position="143"/>
    </location>
</feature>
<evidence type="ECO:0000313" key="8">
    <source>
        <dbReference type="Proteomes" id="UP000037446"/>
    </source>
</evidence>
<keyword evidence="4 5" id="KW-0472">Membrane</keyword>
<dbReference type="GO" id="GO:0005886">
    <property type="term" value="C:plasma membrane"/>
    <property type="evidence" value="ECO:0007669"/>
    <property type="project" value="TreeGrafter"/>
</dbReference>
<organism evidence="7 8">
    <name type="scientific">Qipengyuania citrea LAMA 915</name>
    <dbReference type="NCBI Taxonomy" id="1306953"/>
    <lineage>
        <taxon>Bacteria</taxon>
        <taxon>Pseudomonadati</taxon>
        <taxon>Pseudomonadota</taxon>
        <taxon>Alphaproteobacteria</taxon>
        <taxon>Sphingomonadales</taxon>
        <taxon>Erythrobacteraceae</taxon>
        <taxon>Qipengyuania</taxon>
    </lineage>
</organism>